<dbReference type="Gene3D" id="3.40.50.1820">
    <property type="entry name" value="alpha/beta hydrolase"/>
    <property type="match status" value="1"/>
</dbReference>
<evidence type="ECO:0000313" key="6">
    <source>
        <dbReference type="Proteomes" id="UP000237983"/>
    </source>
</evidence>
<accession>A0A2T0VJE4</accession>
<evidence type="ECO:0000256" key="3">
    <source>
        <dbReference type="SAM" id="Phobius"/>
    </source>
</evidence>
<reference evidence="5 6" key="1">
    <citation type="submission" date="2018-03" db="EMBL/GenBank/DDBJ databases">
        <title>Genomic Encyclopedia of Type Strains, Phase III (KMG-III): the genomes of soil and plant-associated and newly described type strains.</title>
        <authorList>
            <person name="Whitman W."/>
        </authorList>
    </citation>
    <scope>NUCLEOTIDE SEQUENCE [LARGE SCALE GENOMIC DNA]</scope>
    <source>
        <strain evidence="5 6">CGMCC 1.12484</strain>
    </source>
</reference>
<evidence type="ECO:0000256" key="1">
    <source>
        <dbReference type="ARBA" id="ARBA00022801"/>
    </source>
</evidence>
<comment type="caution">
    <text evidence="5">The sequence shown here is derived from an EMBL/GenBank/DDBJ whole genome shotgun (WGS) entry which is preliminary data.</text>
</comment>
<keyword evidence="6" id="KW-1185">Reference proteome</keyword>
<feature type="domain" description="AB hydrolase-1" evidence="4">
    <location>
        <begin position="192"/>
        <end position="390"/>
    </location>
</feature>
<organism evidence="5 6">
    <name type="scientific">Glaciihabitans tibetensis</name>
    <dbReference type="NCBI Taxonomy" id="1266600"/>
    <lineage>
        <taxon>Bacteria</taxon>
        <taxon>Bacillati</taxon>
        <taxon>Actinomycetota</taxon>
        <taxon>Actinomycetes</taxon>
        <taxon>Micrococcales</taxon>
        <taxon>Microbacteriaceae</taxon>
        <taxon>Glaciihabitans</taxon>
    </lineage>
</organism>
<dbReference type="Proteomes" id="UP000237983">
    <property type="component" value="Unassembled WGS sequence"/>
</dbReference>
<sequence length="418" mass="44008">MATGSVSGARASRVAGAGAPRSVRLALLGTGVFAGLGVVAGGAFVTAVARKVVTPPAAAAEDLRVFSVTADRITLSSTADSRLPGLYSLWFSHGSGHARLGRVLSSTKVAVTRELLGVDTGLLAPGTRARIGGWFYLGPDSVGLPFSEVSIATPVGAAPAWVIPAAATAPHPGRWMIGVHGRGVQRGETLRAVDTFHEAGYTCLLVSYRNDGEAPASSDGLYALGDTEWEDVDAAMDYARRAGATEIVLMGWSMGGATVLQAATRSRHSGLVRGIVLESPVVDWVAALNHQGKALGVANPFRRGALAVLSRAWGSRLTGQSQPIDLKRLDFVGRSAELTVPILLLHSADDTFVPPEASRALAQLRPDIVTYDEFSVSGHTRLWNLEPERWTRAIHGWLSELAAPTDRTGSSPRRSVTE</sequence>
<dbReference type="SUPFAM" id="SSF53474">
    <property type="entry name" value="alpha/beta-Hydrolases"/>
    <property type="match status" value="1"/>
</dbReference>
<dbReference type="RefSeq" id="WP_106209387.1">
    <property type="nucleotide sequence ID" value="NZ_PVTL01000001.1"/>
</dbReference>
<keyword evidence="3" id="KW-0812">Transmembrane</keyword>
<dbReference type="InterPro" id="IPR000073">
    <property type="entry name" value="AB_hydrolase_1"/>
</dbReference>
<dbReference type="PANTHER" id="PTHR22946">
    <property type="entry name" value="DIENELACTONE HYDROLASE DOMAIN-CONTAINING PROTEIN-RELATED"/>
    <property type="match status" value="1"/>
</dbReference>
<evidence type="ECO:0000259" key="4">
    <source>
        <dbReference type="Pfam" id="PF12697"/>
    </source>
</evidence>
<comment type="similarity">
    <text evidence="2">Belongs to the AB hydrolase superfamily. FUS2 hydrolase family.</text>
</comment>
<dbReference type="Pfam" id="PF12697">
    <property type="entry name" value="Abhydrolase_6"/>
    <property type="match status" value="1"/>
</dbReference>
<dbReference type="InterPro" id="IPR029058">
    <property type="entry name" value="AB_hydrolase_fold"/>
</dbReference>
<feature type="transmembrane region" description="Helical" evidence="3">
    <location>
        <begin position="25"/>
        <end position="49"/>
    </location>
</feature>
<dbReference type="GO" id="GO:0052689">
    <property type="term" value="F:carboxylic ester hydrolase activity"/>
    <property type="evidence" value="ECO:0007669"/>
    <property type="project" value="UniProtKB-ARBA"/>
</dbReference>
<evidence type="ECO:0000313" key="5">
    <source>
        <dbReference type="EMBL" id="PRY70334.1"/>
    </source>
</evidence>
<keyword evidence="1" id="KW-0378">Hydrolase</keyword>
<dbReference type="PANTHER" id="PTHR22946:SF9">
    <property type="entry name" value="POLYKETIDE TRANSFERASE AF380"/>
    <property type="match status" value="1"/>
</dbReference>
<proteinExistence type="inferred from homology"/>
<protein>
    <recommendedName>
        <fullName evidence="4">AB hydrolase-1 domain-containing protein</fullName>
    </recommendedName>
</protein>
<evidence type="ECO:0000256" key="2">
    <source>
        <dbReference type="ARBA" id="ARBA00038115"/>
    </source>
</evidence>
<keyword evidence="3" id="KW-0472">Membrane</keyword>
<name>A0A2T0VJE4_9MICO</name>
<dbReference type="EMBL" id="PVTL01000001">
    <property type="protein sequence ID" value="PRY70334.1"/>
    <property type="molecule type" value="Genomic_DNA"/>
</dbReference>
<dbReference type="AlphaFoldDB" id="A0A2T0VJE4"/>
<dbReference type="InterPro" id="IPR050261">
    <property type="entry name" value="FrsA_esterase"/>
</dbReference>
<gene>
    <name evidence="5" type="ORF">B0I08_101464</name>
</gene>
<keyword evidence="3" id="KW-1133">Transmembrane helix</keyword>